<comment type="caution">
    <text evidence="1">The sequence shown here is derived from an EMBL/GenBank/DDBJ whole genome shotgun (WGS) entry which is preliminary data.</text>
</comment>
<dbReference type="AlphaFoldDB" id="A0A9P7A3Z5"/>
<organism evidence="1 2">
    <name type="scientific">Suillus placidus</name>
    <dbReference type="NCBI Taxonomy" id="48579"/>
    <lineage>
        <taxon>Eukaryota</taxon>
        <taxon>Fungi</taxon>
        <taxon>Dikarya</taxon>
        <taxon>Basidiomycota</taxon>
        <taxon>Agaricomycotina</taxon>
        <taxon>Agaricomycetes</taxon>
        <taxon>Agaricomycetidae</taxon>
        <taxon>Boletales</taxon>
        <taxon>Suillineae</taxon>
        <taxon>Suillaceae</taxon>
        <taxon>Suillus</taxon>
    </lineage>
</organism>
<sequence>GAVKFRYRSSQRTCDMEQMERNVIACLDDVPLLQIKRYANRSARFISAYSQGLTGAQAAWANRKYHGH</sequence>
<name>A0A9P7A3Z5_9AGAM</name>
<keyword evidence="2" id="KW-1185">Reference proteome</keyword>
<feature type="non-terminal residue" evidence="1">
    <location>
        <position position="68"/>
    </location>
</feature>
<evidence type="ECO:0000313" key="1">
    <source>
        <dbReference type="EMBL" id="KAG1781310.1"/>
    </source>
</evidence>
<evidence type="ECO:0000313" key="2">
    <source>
        <dbReference type="Proteomes" id="UP000714275"/>
    </source>
</evidence>
<protein>
    <submittedName>
        <fullName evidence="1">Uncharacterized protein</fullName>
    </submittedName>
</protein>
<accession>A0A9P7A3Z5</accession>
<proteinExistence type="predicted"/>
<feature type="non-terminal residue" evidence="1">
    <location>
        <position position="1"/>
    </location>
</feature>
<dbReference type="EMBL" id="JABBWD010000006">
    <property type="protein sequence ID" value="KAG1781310.1"/>
    <property type="molecule type" value="Genomic_DNA"/>
</dbReference>
<reference evidence="1" key="1">
    <citation type="journal article" date="2020" name="New Phytol.">
        <title>Comparative genomics reveals dynamic genome evolution in host specialist ectomycorrhizal fungi.</title>
        <authorList>
            <person name="Lofgren L.A."/>
            <person name="Nguyen N.H."/>
            <person name="Vilgalys R."/>
            <person name="Ruytinx J."/>
            <person name="Liao H.L."/>
            <person name="Branco S."/>
            <person name="Kuo A."/>
            <person name="LaButti K."/>
            <person name="Lipzen A."/>
            <person name="Andreopoulos W."/>
            <person name="Pangilinan J."/>
            <person name="Riley R."/>
            <person name="Hundley H."/>
            <person name="Na H."/>
            <person name="Barry K."/>
            <person name="Grigoriev I.V."/>
            <person name="Stajich J.E."/>
            <person name="Kennedy P.G."/>
        </authorList>
    </citation>
    <scope>NUCLEOTIDE SEQUENCE</scope>
    <source>
        <strain evidence="1">DOB743</strain>
    </source>
</reference>
<dbReference type="OrthoDB" id="2416294at2759"/>
<gene>
    <name evidence="1" type="ORF">EV702DRAFT_952436</name>
</gene>
<dbReference type="Proteomes" id="UP000714275">
    <property type="component" value="Unassembled WGS sequence"/>
</dbReference>